<dbReference type="SMART" id="SM00368">
    <property type="entry name" value="LRR_RI"/>
    <property type="match status" value="8"/>
</dbReference>
<dbReference type="Gene3D" id="1.25.40.200">
    <property type="entry name" value="Ran-GTPase activating protein 1, C-terminal domain"/>
    <property type="match status" value="1"/>
</dbReference>
<feature type="compositionally biased region" description="Acidic residues" evidence="4">
    <location>
        <begin position="372"/>
        <end position="400"/>
    </location>
</feature>
<dbReference type="GO" id="GO:0005634">
    <property type="term" value="C:nucleus"/>
    <property type="evidence" value="ECO:0007669"/>
    <property type="project" value="TreeGrafter"/>
</dbReference>
<evidence type="ECO:0000256" key="2">
    <source>
        <dbReference type="ARBA" id="ARBA00022614"/>
    </source>
</evidence>
<dbReference type="Pfam" id="PF07834">
    <property type="entry name" value="RanGAP1_C"/>
    <property type="match status" value="1"/>
</dbReference>
<feature type="domain" description="Ran-GTPase activating protein 1 C-terminal" evidence="5">
    <location>
        <begin position="416"/>
        <end position="583"/>
    </location>
</feature>
<dbReference type="Proteomes" id="UP000678393">
    <property type="component" value="Unassembled WGS sequence"/>
</dbReference>
<evidence type="ECO:0000256" key="4">
    <source>
        <dbReference type="SAM" id="MobiDB-lite"/>
    </source>
</evidence>
<dbReference type="OrthoDB" id="184583at2759"/>
<organism evidence="6 7">
    <name type="scientific">Candidula unifasciata</name>
    <dbReference type="NCBI Taxonomy" id="100452"/>
    <lineage>
        <taxon>Eukaryota</taxon>
        <taxon>Metazoa</taxon>
        <taxon>Spiralia</taxon>
        <taxon>Lophotrochozoa</taxon>
        <taxon>Mollusca</taxon>
        <taxon>Gastropoda</taxon>
        <taxon>Heterobranchia</taxon>
        <taxon>Euthyneura</taxon>
        <taxon>Panpulmonata</taxon>
        <taxon>Eupulmonata</taxon>
        <taxon>Stylommatophora</taxon>
        <taxon>Helicina</taxon>
        <taxon>Helicoidea</taxon>
        <taxon>Geomitridae</taxon>
        <taxon>Candidula</taxon>
    </lineage>
</organism>
<gene>
    <name evidence="6" type="ORF">CUNI_LOCUS6909</name>
</gene>
<protein>
    <recommendedName>
        <fullName evidence="5">Ran-GTPase activating protein 1 C-terminal domain-containing protein</fullName>
    </recommendedName>
</protein>
<dbReference type="PANTHER" id="PTHR24113">
    <property type="entry name" value="RAN GTPASE-ACTIVATING PROTEIN 1"/>
    <property type="match status" value="1"/>
</dbReference>
<dbReference type="PANTHER" id="PTHR24113:SF12">
    <property type="entry name" value="RAN GTPASE-ACTIVATING PROTEIN 1"/>
    <property type="match status" value="1"/>
</dbReference>
<dbReference type="SUPFAM" id="SSF69099">
    <property type="entry name" value="Ran-GTPase activating protein 1 (RanGAP1), C-terminal domain"/>
    <property type="match status" value="1"/>
</dbReference>
<dbReference type="AlphaFoldDB" id="A0A8S3Z268"/>
<evidence type="ECO:0000313" key="7">
    <source>
        <dbReference type="Proteomes" id="UP000678393"/>
    </source>
</evidence>
<dbReference type="GO" id="GO:0048471">
    <property type="term" value="C:perinuclear region of cytoplasm"/>
    <property type="evidence" value="ECO:0007669"/>
    <property type="project" value="TreeGrafter"/>
</dbReference>
<dbReference type="EMBL" id="CAJHNH020001068">
    <property type="protein sequence ID" value="CAG5121351.1"/>
    <property type="molecule type" value="Genomic_DNA"/>
</dbReference>
<dbReference type="InterPro" id="IPR009109">
    <property type="entry name" value="Ran_GTPase_activating_1_C"/>
</dbReference>
<keyword evidence="1" id="KW-0343">GTPase activation</keyword>
<comment type="caution">
    <text evidence="6">The sequence shown here is derived from an EMBL/GenBank/DDBJ whole genome shotgun (WGS) entry which is preliminary data.</text>
</comment>
<dbReference type="GO" id="GO:0006913">
    <property type="term" value="P:nucleocytoplasmic transport"/>
    <property type="evidence" value="ECO:0007669"/>
    <property type="project" value="TreeGrafter"/>
</dbReference>
<dbReference type="CDD" id="cd00116">
    <property type="entry name" value="LRR_RI"/>
    <property type="match status" value="1"/>
</dbReference>
<dbReference type="InterPro" id="IPR001611">
    <property type="entry name" value="Leu-rich_rpt"/>
</dbReference>
<reference evidence="6" key="1">
    <citation type="submission" date="2021-04" db="EMBL/GenBank/DDBJ databases">
        <authorList>
            <consortium name="Molecular Ecology Group"/>
        </authorList>
    </citation>
    <scope>NUCLEOTIDE SEQUENCE</scope>
</reference>
<dbReference type="InterPro" id="IPR027038">
    <property type="entry name" value="RanGap"/>
</dbReference>
<proteinExistence type="predicted"/>
<dbReference type="Pfam" id="PF13516">
    <property type="entry name" value="LRR_6"/>
    <property type="match status" value="5"/>
</dbReference>
<dbReference type="GO" id="GO:0007165">
    <property type="term" value="P:signal transduction"/>
    <property type="evidence" value="ECO:0007669"/>
    <property type="project" value="InterPro"/>
</dbReference>
<evidence type="ECO:0000256" key="1">
    <source>
        <dbReference type="ARBA" id="ARBA00022468"/>
    </source>
</evidence>
<evidence type="ECO:0000259" key="5">
    <source>
        <dbReference type="Pfam" id="PF07834"/>
    </source>
</evidence>
<dbReference type="InterPro" id="IPR032675">
    <property type="entry name" value="LRR_dom_sf"/>
</dbReference>
<dbReference type="GO" id="GO:0005829">
    <property type="term" value="C:cytosol"/>
    <property type="evidence" value="ECO:0007669"/>
    <property type="project" value="TreeGrafter"/>
</dbReference>
<dbReference type="SUPFAM" id="SSF52047">
    <property type="entry name" value="RNI-like"/>
    <property type="match status" value="1"/>
</dbReference>
<dbReference type="GO" id="GO:0005096">
    <property type="term" value="F:GTPase activator activity"/>
    <property type="evidence" value="ECO:0007669"/>
    <property type="project" value="UniProtKB-KW"/>
</dbReference>
<accession>A0A8S3Z268</accession>
<feature type="region of interest" description="Disordered" evidence="4">
    <location>
        <begin position="369"/>
        <end position="417"/>
    </location>
</feature>
<evidence type="ECO:0000256" key="3">
    <source>
        <dbReference type="ARBA" id="ARBA00022737"/>
    </source>
</evidence>
<name>A0A8S3Z268_9EUPU</name>
<dbReference type="GO" id="GO:0031267">
    <property type="term" value="F:small GTPase binding"/>
    <property type="evidence" value="ECO:0007669"/>
    <property type="project" value="TreeGrafter"/>
</dbReference>
<dbReference type="InterPro" id="IPR036720">
    <property type="entry name" value="RanGAP1_C_sf"/>
</dbReference>
<dbReference type="Gene3D" id="3.80.10.10">
    <property type="entry name" value="Ribonuclease Inhibitor"/>
    <property type="match status" value="1"/>
</dbReference>
<evidence type="ECO:0000313" key="6">
    <source>
        <dbReference type="EMBL" id="CAG5121351.1"/>
    </source>
</evidence>
<keyword evidence="2" id="KW-0433">Leucine-rich repeat</keyword>
<sequence length="585" mass="63400">MLFSSAVFMSFLEMSAPSIDDVIDKLAQASVDTKFELSFKGKGLKLNTAEDAKEIVEAIQNCPHMTALCLEANTLGVEAAEEIAKALRKHPEFERALWSDMFTGRLKTEIPNALKHLGAAVMEANCHLVEIDLSDNAFGPNGVVGLVDLLKSKSCYSLKELKLNNNGLGITGGKMLAECLLECHKSSVAAGQPLSLRVFISGRNRLENDGATALSAAFKAIGTLEFLAMPQNGINHPGISALAEAIAVNKNLKHLNLNDNTFTAKGAEAIARALPKLEKLEVINFGDCLIRTEGAKAIAKAIKNNHPHLQELILSGNEITKEGAINIVESLENKKNLRKLDLNANNFGDDGCEDIKALVEGLGNGDVLGSLSDDEGCGDDDEEEGSEDENSEKESDEEVSIDNKSPAKETATKPPVKETISTPIKQLVSIKDFLAFPSPTKLLQLDYSIDSILNELGDDKTDVDKVVGALMKVALVVSKDDEAKQKACQCADGLLQYLFNQVENADAKVANAFLVQMGLIKGEDKKFAAPKSITGPLLVLEHVVKQTYFTKVAREILLMFFIKPHPLMEKSSEARHRILQTLHSV</sequence>
<keyword evidence="7" id="KW-1185">Reference proteome</keyword>
<keyword evidence="3" id="KW-0677">Repeat</keyword>